<comment type="caution">
    <text evidence="1">The sequence shown here is derived from an EMBL/GenBank/DDBJ whole genome shotgun (WGS) entry which is preliminary data.</text>
</comment>
<keyword evidence="2" id="KW-1185">Reference proteome</keyword>
<sequence>MALKIRDDFDVFENKAVEISGCSEYAKDSKRKKRERLWLMNYVIFDTLKCQLGSRRQAYEKVSDIYGCIPTLYKTPSSVACILFSKLISTDKSVKSVLSMFKYIKTNELECMFPNLEICSNFNCSGERGFSILKRVNSYLRSTKKEERLNALAIFSIETELVEKLDFNDIINTFAHQKARKRKI</sequence>
<dbReference type="Proteomes" id="UP000475862">
    <property type="component" value="Unassembled WGS sequence"/>
</dbReference>
<dbReference type="PANTHER" id="PTHR45749">
    <property type="match status" value="1"/>
</dbReference>
<protein>
    <recommendedName>
        <fullName evidence="3">HAT C-terminal dimerisation domain-containing protein</fullName>
    </recommendedName>
</protein>
<proteinExistence type="predicted"/>
<evidence type="ECO:0000313" key="1">
    <source>
        <dbReference type="EMBL" id="KAE9536630.1"/>
    </source>
</evidence>
<name>A0A6G0TPG0_APHGL</name>
<gene>
    <name evidence="1" type="ORF">AGLY_007032</name>
</gene>
<accession>A0A6G0TPG0</accession>
<reference evidence="1 2" key="1">
    <citation type="submission" date="2019-08" db="EMBL/GenBank/DDBJ databases">
        <title>The genome of the soybean aphid Biotype 1, its phylome, world population structure and adaptation to the North American continent.</title>
        <authorList>
            <person name="Giordano R."/>
            <person name="Donthu R.K."/>
            <person name="Hernandez A.G."/>
            <person name="Wright C.L."/>
            <person name="Zimin A.V."/>
        </authorList>
    </citation>
    <scope>NUCLEOTIDE SEQUENCE [LARGE SCALE GENOMIC DNA]</scope>
    <source>
        <tissue evidence="1">Whole aphids</tissue>
    </source>
</reference>
<dbReference type="OrthoDB" id="6623362at2759"/>
<dbReference type="PANTHER" id="PTHR45749:SF23">
    <property type="entry name" value="ZINC FINGER MYM-TYPE PROTEIN 1-LIKE"/>
    <property type="match status" value="1"/>
</dbReference>
<evidence type="ECO:0000313" key="2">
    <source>
        <dbReference type="Proteomes" id="UP000475862"/>
    </source>
</evidence>
<dbReference type="EMBL" id="VYZN01000022">
    <property type="protein sequence ID" value="KAE9536630.1"/>
    <property type="molecule type" value="Genomic_DNA"/>
</dbReference>
<dbReference type="AlphaFoldDB" id="A0A6G0TPG0"/>
<organism evidence="1 2">
    <name type="scientific">Aphis glycines</name>
    <name type="common">Soybean aphid</name>
    <dbReference type="NCBI Taxonomy" id="307491"/>
    <lineage>
        <taxon>Eukaryota</taxon>
        <taxon>Metazoa</taxon>
        <taxon>Ecdysozoa</taxon>
        <taxon>Arthropoda</taxon>
        <taxon>Hexapoda</taxon>
        <taxon>Insecta</taxon>
        <taxon>Pterygota</taxon>
        <taxon>Neoptera</taxon>
        <taxon>Paraneoptera</taxon>
        <taxon>Hemiptera</taxon>
        <taxon>Sternorrhyncha</taxon>
        <taxon>Aphidomorpha</taxon>
        <taxon>Aphidoidea</taxon>
        <taxon>Aphididae</taxon>
        <taxon>Aphidini</taxon>
        <taxon>Aphis</taxon>
        <taxon>Aphis</taxon>
    </lineage>
</organism>
<evidence type="ECO:0008006" key="3">
    <source>
        <dbReference type="Google" id="ProtNLM"/>
    </source>
</evidence>